<proteinExistence type="predicted"/>
<protein>
    <submittedName>
        <fullName evidence="1">SFRICE_029032</fullName>
    </submittedName>
</protein>
<accession>A0A2H1VTZ9</accession>
<name>A0A2H1VTZ9_SPOFR</name>
<evidence type="ECO:0000313" key="1">
    <source>
        <dbReference type="EMBL" id="SOQ44321.1"/>
    </source>
</evidence>
<dbReference type="EMBL" id="ODYU01004445">
    <property type="protein sequence ID" value="SOQ44321.1"/>
    <property type="molecule type" value="Genomic_DNA"/>
</dbReference>
<reference evidence="1" key="1">
    <citation type="submission" date="2016-07" db="EMBL/GenBank/DDBJ databases">
        <authorList>
            <person name="Bretaudeau A."/>
        </authorList>
    </citation>
    <scope>NUCLEOTIDE SEQUENCE</scope>
    <source>
        <strain evidence="1">Rice</strain>
        <tissue evidence="1">Whole body</tissue>
    </source>
</reference>
<dbReference type="AlphaFoldDB" id="A0A2H1VTZ9"/>
<gene>
    <name evidence="1" type="ORF">SFRICE_029032</name>
</gene>
<organism evidence="1">
    <name type="scientific">Spodoptera frugiperda</name>
    <name type="common">Fall armyworm</name>
    <dbReference type="NCBI Taxonomy" id="7108"/>
    <lineage>
        <taxon>Eukaryota</taxon>
        <taxon>Metazoa</taxon>
        <taxon>Ecdysozoa</taxon>
        <taxon>Arthropoda</taxon>
        <taxon>Hexapoda</taxon>
        <taxon>Insecta</taxon>
        <taxon>Pterygota</taxon>
        <taxon>Neoptera</taxon>
        <taxon>Endopterygota</taxon>
        <taxon>Lepidoptera</taxon>
        <taxon>Glossata</taxon>
        <taxon>Ditrysia</taxon>
        <taxon>Noctuoidea</taxon>
        <taxon>Noctuidae</taxon>
        <taxon>Amphipyrinae</taxon>
        <taxon>Spodoptera</taxon>
    </lineage>
</organism>
<sequence>MEFGDVVKNYREFQLREPPIQQLLRMLRGGAKHMSSGIVHVMCVFYVAPLLHEHLIASGRAVLHAAC</sequence>